<sequence>MSRINKKKARNIYNISKRVNADEQMKERYTLLSKDINIPILYDINAFGTRIGTYQFHKNSREVLPRELISTNPPIVTVTAPIE</sequence>
<organism evidence="1 2">
    <name type="scientific">Clydaea vesicula</name>
    <dbReference type="NCBI Taxonomy" id="447962"/>
    <lineage>
        <taxon>Eukaryota</taxon>
        <taxon>Fungi</taxon>
        <taxon>Fungi incertae sedis</taxon>
        <taxon>Chytridiomycota</taxon>
        <taxon>Chytridiomycota incertae sedis</taxon>
        <taxon>Chytridiomycetes</taxon>
        <taxon>Lobulomycetales</taxon>
        <taxon>Lobulomycetaceae</taxon>
        <taxon>Clydaea</taxon>
    </lineage>
</organism>
<name>A0AAD5XVI3_9FUNG</name>
<gene>
    <name evidence="1" type="ORF">HK099_004573</name>
</gene>
<evidence type="ECO:0000313" key="1">
    <source>
        <dbReference type="EMBL" id="KAJ3219733.1"/>
    </source>
</evidence>
<dbReference type="AlphaFoldDB" id="A0AAD5XVI3"/>
<accession>A0AAD5XVI3</accession>
<keyword evidence="2" id="KW-1185">Reference proteome</keyword>
<feature type="non-terminal residue" evidence="1">
    <location>
        <position position="83"/>
    </location>
</feature>
<proteinExistence type="predicted"/>
<dbReference type="EMBL" id="JADGJW010000328">
    <property type="protein sequence ID" value="KAJ3219733.1"/>
    <property type="molecule type" value="Genomic_DNA"/>
</dbReference>
<evidence type="ECO:0000313" key="2">
    <source>
        <dbReference type="Proteomes" id="UP001211065"/>
    </source>
</evidence>
<dbReference type="Proteomes" id="UP001211065">
    <property type="component" value="Unassembled WGS sequence"/>
</dbReference>
<reference evidence="1" key="1">
    <citation type="submission" date="2020-05" db="EMBL/GenBank/DDBJ databases">
        <title>Phylogenomic resolution of chytrid fungi.</title>
        <authorList>
            <person name="Stajich J.E."/>
            <person name="Amses K."/>
            <person name="Simmons R."/>
            <person name="Seto K."/>
            <person name="Myers J."/>
            <person name="Bonds A."/>
            <person name="Quandt C.A."/>
            <person name="Barry K."/>
            <person name="Liu P."/>
            <person name="Grigoriev I."/>
            <person name="Longcore J.E."/>
            <person name="James T.Y."/>
        </authorList>
    </citation>
    <scope>NUCLEOTIDE SEQUENCE</scope>
    <source>
        <strain evidence="1">JEL0476</strain>
    </source>
</reference>
<protein>
    <submittedName>
        <fullName evidence="1">Uncharacterized protein</fullName>
    </submittedName>
</protein>
<comment type="caution">
    <text evidence="1">The sequence shown here is derived from an EMBL/GenBank/DDBJ whole genome shotgun (WGS) entry which is preliminary data.</text>
</comment>